<dbReference type="SUPFAM" id="SSF81698">
    <property type="entry name" value="FF domain"/>
    <property type="match status" value="1"/>
</dbReference>
<name>S7XQ66_SPRLO</name>
<accession>S7XQ66</accession>
<dbReference type="InterPro" id="IPR039726">
    <property type="entry name" value="Prp40-like"/>
</dbReference>
<dbReference type="GO" id="GO:0045292">
    <property type="term" value="P:mRNA cis splicing, via spliceosome"/>
    <property type="evidence" value="ECO:0007669"/>
    <property type="project" value="InterPro"/>
</dbReference>
<dbReference type="CDD" id="cd00201">
    <property type="entry name" value="WW"/>
    <property type="match status" value="1"/>
</dbReference>
<evidence type="ECO:0000313" key="3">
    <source>
        <dbReference type="Proteomes" id="UP000014978"/>
    </source>
</evidence>
<dbReference type="OrthoDB" id="187617at2759"/>
<proteinExistence type="predicted"/>
<dbReference type="AlphaFoldDB" id="S7XQ66"/>
<dbReference type="PROSITE" id="PS01159">
    <property type="entry name" value="WW_DOMAIN_1"/>
    <property type="match status" value="1"/>
</dbReference>
<organism evidence="2 3">
    <name type="scientific">Spraguea lophii (strain 42_110)</name>
    <name type="common">Microsporidian parasite</name>
    <dbReference type="NCBI Taxonomy" id="1358809"/>
    <lineage>
        <taxon>Eukaryota</taxon>
        <taxon>Fungi</taxon>
        <taxon>Fungi incertae sedis</taxon>
        <taxon>Microsporidia</taxon>
        <taxon>Spragueidae</taxon>
        <taxon>Spraguea</taxon>
    </lineage>
</organism>
<dbReference type="GO" id="GO:0003723">
    <property type="term" value="F:RNA binding"/>
    <property type="evidence" value="ECO:0007669"/>
    <property type="project" value="TreeGrafter"/>
</dbReference>
<gene>
    <name evidence="2" type="ORF">SLOPH_2314</name>
</gene>
<feature type="non-terminal residue" evidence="2">
    <location>
        <position position="173"/>
    </location>
</feature>
<dbReference type="InParanoid" id="S7XQ66"/>
<dbReference type="Gene3D" id="1.10.10.440">
    <property type="entry name" value="FF domain"/>
    <property type="match status" value="1"/>
</dbReference>
<dbReference type="PANTHER" id="PTHR11864:SF0">
    <property type="entry name" value="PRP40 PRE-MRNA PROCESSING FACTOR 40 HOMOLOG A (YEAST)"/>
    <property type="match status" value="1"/>
</dbReference>
<dbReference type="InterPro" id="IPR036517">
    <property type="entry name" value="FF_domain_sf"/>
</dbReference>
<sequence>MYNHFLTLRNFMKNNHWETHTTSLNTKYYYNTYTGESTFNIPDILKTEESSIKDTYIEYTTSIGRPYYYNKNTNTSTYHINNKINNKKYSINKKTNKHKSINITAIGDITFSDNNITEQLFYRILEQNNISTNCTFELCVKYLSEDNIFNSIDYNKRKIWYNKYINRNIEKEE</sequence>
<dbReference type="EMBL" id="ATCN01001042">
    <property type="protein sequence ID" value="EPR78103.1"/>
    <property type="molecule type" value="Genomic_DNA"/>
</dbReference>
<dbReference type="Gene3D" id="2.20.70.10">
    <property type="match status" value="1"/>
</dbReference>
<evidence type="ECO:0000313" key="2">
    <source>
        <dbReference type="EMBL" id="EPR78103.1"/>
    </source>
</evidence>
<protein>
    <recommendedName>
        <fullName evidence="1">WW domain-containing protein</fullName>
    </recommendedName>
</protein>
<dbReference type="InterPro" id="IPR036020">
    <property type="entry name" value="WW_dom_sf"/>
</dbReference>
<reference evidence="3" key="1">
    <citation type="journal article" date="2013" name="PLoS Genet.">
        <title>The genome of Spraguea lophii and the basis of host-microsporidian interactions.</title>
        <authorList>
            <person name="Campbell S.E."/>
            <person name="Williams T.A."/>
            <person name="Yousuf A."/>
            <person name="Soanes D.M."/>
            <person name="Paszkiewicz K.H."/>
            <person name="Williams B.A.P."/>
        </authorList>
    </citation>
    <scope>NUCLEOTIDE SEQUENCE [LARGE SCALE GENOMIC DNA]</scope>
    <source>
        <strain evidence="3">42_110</strain>
    </source>
</reference>
<dbReference type="GO" id="GO:0005685">
    <property type="term" value="C:U1 snRNP"/>
    <property type="evidence" value="ECO:0007669"/>
    <property type="project" value="TreeGrafter"/>
</dbReference>
<dbReference type="STRING" id="1358809.S7XQ66"/>
<dbReference type="Proteomes" id="UP000014978">
    <property type="component" value="Unassembled WGS sequence"/>
</dbReference>
<dbReference type="GO" id="GO:0071004">
    <property type="term" value="C:U2-type prespliceosome"/>
    <property type="evidence" value="ECO:0007669"/>
    <property type="project" value="TreeGrafter"/>
</dbReference>
<comment type="caution">
    <text evidence="2">The sequence shown here is derived from an EMBL/GenBank/DDBJ whole genome shotgun (WGS) entry which is preliminary data.</text>
</comment>
<dbReference type="PANTHER" id="PTHR11864">
    <property type="entry name" value="PRE-MRNA-PROCESSING PROTEIN PRP40"/>
    <property type="match status" value="1"/>
</dbReference>
<keyword evidence="3" id="KW-1185">Reference proteome</keyword>
<feature type="domain" description="WW" evidence="1">
    <location>
        <begin position="17"/>
        <end position="42"/>
    </location>
</feature>
<dbReference type="VEuPathDB" id="MicrosporidiaDB:SLOPH_2314"/>
<dbReference type="HOGENOM" id="CLU_1548612_0_0_1"/>
<dbReference type="InterPro" id="IPR001202">
    <property type="entry name" value="WW_dom"/>
</dbReference>
<evidence type="ECO:0000259" key="1">
    <source>
        <dbReference type="PROSITE" id="PS01159"/>
    </source>
</evidence>
<dbReference type="SUPFAM" id="SSF51045">
    <property type="entry name" value="WW domain"/>
    <property type="match status" value="1"/>
</dbReference>
<dbReference type="SMART" id="SM00456">
    <property type="entry name" value="WW"/>
    <property type="match status" value="2"/>
</dbReference>